<feature type="compositionally biased region" description="Basic residues" evidence="8">
    <location>
        <begin position="15"/>
        <end position="24"/>
    </location>
</feature>
<dbReference type="InterPro" id="IPR044823">
    <property type="entry name" value="ASIL1/2-like"/>
</dbReference>
<evidence type="ECO:0000256" key="7">
    <source>
        <dbReference type="SAM" id="Coils"/>
    </source>
</evidence>
<dbReference type="GO" id="GO:0000976">
    <property type="term" value="F:transcription cis-regulatory region binding"/>
    <property type="evidence" value="ECO:0007669"/>
    <property type="project" value="TreeGrafter"/>
</dbReference>
<evidence type="ECO:0000313" key="10">
    <source>
        <dbReference type="EMBL" id="KAJ4978490.1"/>
    </source>
</evidence>
<keyword evidence="2" id="KW-0805">Transcription regulation</keyword>
<dbReference type="InterPro" id="IPR044822">
    <property type="entry name" value="Myb_DNA-bind_4"/>
</dbReference>
<keyword evidence="5" id="KW-0804">Transcription</keyword>
<evidence type="ECO:0000256" key="1">
    <source>
        <dbReference type="ARBA" id="ARBA00004123"/>
    </source>
</evidence>
<dbReference type="FunFam" id="1.10.10.60:FF:000104">
    <property type="entry name" value="trihelix transcription factor ASIL2"/>
    <property type="match status" value="1"/>
</dbReference>
<accession>A0A9Q0R047</accession>
<dbReference type="Pfam" id="PF13837">
    <property type="entry name" value="Myb_DNA-bind_4"/>
    <property type="match status" value="1"/>
</dbReference>
<comment type="subcellular location">
    <subcellularLocation>
        <location evidence="1">Nucleus</location>
    </subcellularLocation>
</comment>
<evidence type="ECO:0000256" key="5">
    <source>
        <dbReference type="ARBA" id="ARBA00023163"/>
    </source>
</evidence>
<dbReference type="EMBL" id="JAMYWD010000002">
    <property type="protein sequence ID" value="KAJ4978490.1"/>
    <property type="molecule type" value="Genomic_DNA"/>
</dbReference>
<feature type="domain" description="Myb/SANT-like DNA-binding" evidence="9">
    <location>
        <begin position="36"/>
        <end position="121"/>
    </location>
</feature>
<feature type="region of interest" description="Disordered" evidence="8">
    <location>
        <begin position="127"/>
        <end position="206"/>
    </location>
</feature>
<evidence type="ECO:0000256" key="4">
    <source>
        <dbReference type="ARBA" id="ARBA00023125"/>
    </source>
</evidence>
<dbReference type="PANTHER" id="PTHR31307">
    <property type="entry name" value="TRIHELIX TRANSCRIPTION FACTOR ASIL2"/>
    <property type="match status" value="1"/>
</dbReference>
<keyword evidence="6" id="KW-0539">Nucleus</keyword>
<evidence type="ECO:0000256" key="8">
    <source>
        <dbReference type="SAM" id="MobiDB-lite"/>
    </source>
</evidence>
<evidence type="ECO:0000256" key="6">
    <source>
        <dbReference type="ARBA" id="ARBA00023242"/>
    </source>
</evidence>
<comment type="caution">
    <text evidence="10">The sequence shown here is derived from an EMBL/GenBank/DDBJ whole genome shotgun (WGS) entry which is preliminary data.</text>
</comment>
<organism evidence="10 11">
    <name type="scientific">Protea cynaroides</name>
    <dbReference type="NCBI Taxonomy" id="273540"/>
    <lineage>
        <taxon>Eukaryota</taxon>
        <taxon>Viridiplantae</taxon>
        <taxon>Streptophyta</taxon>
        <taxon>Embryophyta</taxon>
        <taxon>Tracheophyta</taxon>
        <taxon>Spermatophyta</taxon>
        <taxon>Magnoliopsida</taxon>
        <taxon>Proteales</taxon>
        <taxon>Proteaceae</taxon>
        <taxon>Protea</taxon>
    </lineage>
</organism>
<reference evidence="10" key="1">
    <citation type="journal article" date="2023" name="Plant J.">
        <title>The genome of the king protea, Protea cynaroides.</title>
        <authorList>
            <person name="Chang J."/>
            <person name="Duong T.A."/>
            <person name="Schoeman C."/>
            <person name="Ma X."/>
            <person name="Roodt D."/>
            <person name="Barker N."/>
            <person name="Li Z."/>
            <person name="Van de Peer Y."/>
            <person name="Mizrachi E."/>
        </authorList>
    </citation>
    <scope>NUCLEOTIDE SEQUENCE</scope>
    <source>
        <tissue evidence="10">Young leaves</tissue>
    </source>
</reference>
<evidence type="ECO:0000256" key="2">
    <source>
        <dbReference type="ARBA" id="ARBA00023015"/>
    </source>
</evidence>
<feature type="region of interest" description="Disordered" evidence="8">
    <location>
        <begin position="1"/>
        <end position="37"/>
    </location>
</feature>
<evidence type="ECO:0000313" key="11">
    <source>
        <dbReference type="Proteomes" id="UP001141806"/>
    </source>
</evidence>
<sequence>MKEEAMEDQGAHATTRSHHQHHPPFTHSSGGGGREDCWSEGGTATLIEAWGDRYLRLSRGNLRQKDWKEVADAVNGRQGGIKPRKTDIQCKNRIDTLKKKYKLEKSKSGHSEWPFYDRLHLLIGASSSPNKKRLPQTLPPPPSFRKPPSVSFTMKHCKDKLNLNPNPNANAAVYSGGSSSKSRLNSAGSSESSRGGLGDDRGDDFVFNGGIRKRRRSDREDSSSDAVAISELARAILRFGEIYERIESSKQEQMMELERQRMEFSKDLEFQRMQMFMEAQLELEKMKRPKYASSTGKKL</sequence>
<protein>
    <recommendedName>
        <fullName evidence="9">Myb/SANT-like DNA-binding domain-containing protein</fullName>
    </recommendedName>
</protein>
<feature type="compositionally biased region" description="Low complexity" evidence="8">
    <location>
        <begin position="162"/>
        <end position="194"/>
    </location>
</feature>
<proteinExistence type="predicted"/>
<keyword evidence="3 7" id="KW-0175">Coiled coil</keyword>
<dbReference type="GO" id="GO:0005634">
    <property type="term" value="C:nucleus"/>
    <property type="evidence" value="ECO:0007669"/>
    <property type="project" value="UniProtKB-SubCell"/>
</dbReference>
<keyword evidence="4" id="KW-0238">DNA-binding</keyword>
<dbReference type="Proteomes" id="UP001141806">
    <property type="component" value="Unassembled WGS sequence"/>
</dbReference>
<dbReference type="OrthoDB" id="2019351at2759"/>
<gene>
    <name evidence="10" type="ORF">NE237_009270</name>
</gene>
<evidence type="ECO:0000256" key="3">
    <source>
        <dbReference type="ARBA" id="ARBA00023054"/>
    </source>
</evidence>
<dbReference type="AlphaFoldDB" id="A0A9Q0R047"/>
<keyword evidence="11" id="KW-1185">Reference proteome</keyword>
<dbReference type="PANTHER" id="PTHR31307:SF40">
    <property type="entry name" value="TRIHELIX TRANSCRIPTION FACTOR ENAP1-RELATED"/>
    <property type="match status" value="1"/>
</dbReference>
<evidence type="ECO:0000259" key="9">
    <source>
        <dbReference type="Pfam" id="PF13837"/>
    </source>
</evidence>
<feature type="coiled-coil region" evidence="7">
    <location>
        <begin position="243"/>
        <end position="274"/>
    </location>
</feature>
<dbReference type="Gene3D" id="1.10.10.60">
    <property type="entry name" value="Homeodomain-like"/>
    <property type="match status" value="1"/>
</dbReference>
<name>A0A9Q0R047_9MAGN</name>